<dbReference type="Proteomes" id="UP000095751">
    <property type="component" value="Unassembled WGS sequence"/>
</dbReference>
<reference evidence="1 2" key="1">
    <citation type="submission" date="2016-09" db="EMBL/GenBank/DDBJ databases">
        <title>Extensive genetic diversity and differential bi-allelic expression allows diatom success in the polar Southern Ocean.</title>
        <authorList>
            <consortium name="DOE Joint Genome Institute"/>
            <person name="Mock T."/>
            <person name="Otillar R.P."/>
            <person name="Strauss J."/>
            <person name="Dupont C."/>
            <person name="Frickenhaus S."/>
            <person name="Maumus F."/>
            <person name="Mcmullan M."/>
            <person name="Sanges R."/>
            <person name="Schmutz J."/>
            <person name="Toseland A."/>
            <person name="Valas R."/>
            <person name="Veluchamy A."/>
            <person name="Ward B.J."/>
            <person name="Allen A."/>
            <person name="Barry K."/>
            <person name="Falciatore A."/>
            <person name="Ferrante M."/>
            <person name="Fortunato A.E."/>
            <person name="Gloeckner G."/>
            <person name="Gruber A."/>
            <person name="Hipkin R."/>
            <person name="Janech M."/>
            <person name="Kroth P."/>
            <person name="Leese F."/>
            <person name="Lindquist E."/>
            <person name="Lyon B.R."/>
            <person name="Martin J."/>
            <person name="Mayer C."/>
            <person name="Parker M."/>
            <person name="Quesneville H."/>
            <person name="Raymond J."/>
            <person name="Uhlig C."/>
            <person name="Valentin K.U."/>
            <person name="Worden A.Z."/>
            <person name="Armbrust E.V."/>
            <person name="Bowler C."/>
            <person name="Green B."/>
            <person name="Moulton V."/>
            <person name="Van Oosterhout C."/>
            <person name="Grigoriev I."/>
        </authorList>
    </citation>
    <scope>NUCLEOTIDE SEQUENCE [LARGE SCALE GENOMIC DNA]</scope>
    <source>
        <strain evidence="1 2">CCMP1102</strain>
    </source>
</reference>
<dbReference type="AlphaFoldDB" id="A0A1E7FNV4"/>
<proteinExistence type="predicted"/>
<accession>A0A1E7FNV4</accession>
<dbReference type="KEGG" id="fcy:FRACYDRAFT_235529"/>
<evidence type="ECO:0000313" key="1">
    <source>
        <dbReference type="EMBL" id="OEU19473.1"/>
    </source>
</evidence>
<organism evidence="1 2">
    <name type="scientific">Fragilariopsis cylindrus CCMP1102</name>
    <dbReference type="NCBI Taxonomy" id="635003"/>
    <lineage>
        <taxon>Eukaryota</taxon>
        <taxon>Sar</taxon>
        <taxon>Stramenopiles</taxon>
        <taxon>Ochrophyta</taxon>
        <taxon>Bacillariophyta</taxon>
        <taxon>Bacillariophyceae</taxon>
        <taxon>Bacillariophycidae</taxon>
        <taxon>Bacillariales</taxon>
        <taxon>Bacillariaceae</taxon>
        <taxon>Fragilariopsis</taxon>
    </lineage>
</organism>
<protein>
    <submittedName>
        <fullName evidence="1">Uncharacterized protein</fullName>
    </submittedName>
</protein>
<evidence type="ECO:0000313" key="2">
    <source>
        <dbReference type="Proteomes" id="UP000095751"/>
    </source>
</evidence>
<gene>
    <name evidence="1" type="ORF">FRACYDRAFT_235529</name>
</gene>
<keyword evidence="2" id="KW-1185">Reference proteome</keyword>
<dbReference type="EMBL" id="KV784355">
    <property type="protein sequence ID" value="OEU19473.1"/>
    <property type="molecule type" value="Genomic_DNA"/>
</dbReference>
<sequence>MWKRICSSASLSSKTSKTKTNELDRCKHRCKSVNSLLSLENSFITADTDNTAGGEDVGDIIVNRNNRDYFCNRATNRSFDDDNDSGNNIDPKPKLFLLGKISPLRIIPPFTPKPVTSSTSTEKATMEGTITKSTSTNSILKTEKSSSSLLTRSNSAVRFGSIEIHEHEIVLGNSVPSTGPPLTLAWERLSYHKINSIDDHHRQQQQQQNSIRPQPAQERINRLLERGYTLRAIRSSIREAGKERIKRRSSIREAGKERTKRIQSLRKPSMCKGGLDMKQVFSRLFTRCSKSSSSSSKNDNTSP</sequence>
<name>A0A1E7FNV4_9STRA</name>
<dbReference type="InParanoid" id="A0A1E7FNV4"/>